<reference evidence="1" key="1">
    <citation type="submission" date="2021-01" db="EMBL/GenBank/DDBJ databases">
        <title>Whole genome shotgun sequence of Rhizocola hellebori NBRC 109834.</title>
        <authorList>
            <person name="Komaki H."/>
            <person name="Tamura T."/>
        </authorList>
    </citation>
    <scope>NUCLEOTIDE SEQUENCE</scope>
    <source>
        <strain evidence="1">NBRC 109834</strain>
    </source>
</reference>
<dbReference type="EMBL" id="BONY01000001">
    <property type="protein sequence ID" value="GIH02247.1"/>
    <property type="molecule type" value="Genomic_DNA"/>
</dbReference>
<dbReference type="Proteomes" id="UP000612899">
    <property type="component" value="Unassembled WGS sequence"/>
</dbReference>
<proteinExistence type="predicted"/>
<evidence type="ECO:0000313" key="2">
    <source>
        <dbReference type="Proteomes" id="UP000612899"/>
    </source>
</evidence>
<organism evidence="1 2">
    <name type="scientific">Rhizocola hellebori</name>
    <dbReference type="NCBI Taxonomy" id="1392758"/>
    <lineage>
        <taxon>Bacteria</taxon>
        <taxon>Bacillati</taxon>
        <taxon>Actinomycetota</taxon>
        <taxon>Actinomycetes</taxon>
        <taxon>Micromonosporales</taxon>
        <taxon>Micromonosporaceae</taxon>
        <taxon>Rhizocola</taxon>
    </lineage>
</organism>
<sequence>MNLSLDTLTDLVRRGLHKDLAEAFMHPALARTVDTIYPRSLSAYHRVLLEPFEKARAANPFLTLREFIATSGRQQQNMLRKALGPDGYVMAVEHSGANYFAARLNALKAGRPATSPVSDLLGWGHWGRTVPVIDTTGRPSRILPLDFPVQRRVNGVVQWVYPDFNTGRQRLFCNLGFLELQRRNPTITIPTSGGAADLLRTLNLPHDPTPKPFPGVAGLHLSDLQVAKMLQTGSVPPYKTILLKPGTPAPPGFELSAGKGHFGAADARWELASRLGNPDLVLSGSFDRNIAKHPTAMDTTAPTGVVNPDHPVTTLSNAELVAIARYEVGCWEVAQQTYQVEHRRAQRTLRQLQSIMDAVDADVDTSLLANLVGLCDPHNLAIVTPEGHGAADFFAYYVQSYGNWVPNTVRAGSLKFDSFDAHPDFPRSVNAFTAFSPYHLEPVGALLRDPKVTDFIATKAPPEVVEAYNHLSGCISAAMRSYEMDRSVMPLIFVKGQWL</sequence>
<evidence type="ECO:0000313" key="1">
    <source>
        <dbReference type="EMBL" id="GIH02247.1"/>
    </source>
</evidence>
<keyword evidence="2" id="KW-1185">Reference proteome</keyword>
<accession>A0A8J3VD95</accession>
<dbReference type="RefSeq" id="WP_203906162.1">
    <property type="nucleotide sequence ID" value="NZ_BONY01000001.1"/>
</dbReference>
<dbReference type="AlphaFoldDB" id="A0A8J3VD95"/>
<comment type="caution">
    <text evidence="1">The sequence shown here is derived from an EMBL/GenBank/DDBJ whole genome shotgun (WGS) entry which is preliminary data.</text>
</comment>
<protein>
    <submittedName>
        <fullName evidence="1">Uncharacterized protein</fullName>
    </submittedName>
</protein>
<gene>
    <name evidence="1" type="ORF">Rhe02_03140</name>
</gene>
<name>A0A8J3VD95_9ACTN</name>